<dbReference type="AlphaFoldDB" id="A0A0F6W669"/>
<dbReference type="PROSITE" id="PS00676">
    <property type="entry name" value="SIGMA54_INTERACT_2"/>
    <property type="match status" value="1"/>
</dbReference>
<dbReference type="PROSITE" id="PS00675">
    <property type="entry name" value="SIGMA54_INTERACT_1"/>
    <property type="match status" value="1"/>
</dbReference>
<evidence type="ECO:0000256" key="5">
    <source>
        <dbReference type="ARBA" id="ARBA00023159"/>
    </source>
</evidence>
<keyword evidence="1" id="KW-0547">Nucleotide-binding</keyword>
<dbReference type="PROSITE" id="PS50045">
    <property type="entry name" value="SIGMA54_INTERACT_4"/>
    <property type="match status" value="1"/>
</dbReference>
<protein>
    <submittedName>
        <fullName evidence="10">Response regulator of zinc sigma-54-dependent two-component system</fullName>
    </submittedName>
</protein>
<dbReference type="GO" id="GO:0043565">
    <property type="term" value="F:sequence-specific DNA binding"/>
    <property type="evidence" value="ECO:0007669"/>
    <property type="project" value="InterPro"/>
</dbReference>
<dbReference type="InterPro" id="IPR011006">
    <property type="entry name" value="CheY-like_superfamily"/>
</dbReference>
<dbReference type="CDD" id="cd00009">
    <property type="entry name" value="AAA"/>
    <property type="match status" value="1"/>
</dbReference>
<dbReference type="PANTHER" id="PTHR32071">
    <property type="entry name" value="TRANSCRIPTIONAL REGULATORY PROTEIN"/>
    <property type="match status" value="1"/>
</dbReference>
<feature type="modified residue" description="4-aspartylphosphate" evidence="7">
    <location>
        <position position="49"/>
    </location>
</feature>
<dbReference type="SUPFAM" id="SSF52172">
    <property type="entry name" value="CheY-like"/>
    <property type="match status" value="1"/>
</dbReference>
<organism evidence="10 11">
    <name type="scientific">Sandaracinus amylolyticus</name>
    <dbReference type="NCBI Taxonomy" id="927083"/>
    <lineage>
        <taxon>Bacteria</taxon>
        <taxon>Pseudomonadati</taxon>
        <taxon>Myxococcota</taxon>
        <taxon>Polyangia</taxon>
        <taxon>Polyangiales</taxon>
        <taxon>Sandaracinaceae</taxon>
        <taxon>Sandaracinus</taxon>
    </lineage>
</organism>
<dbReference type="InterPro" id="IPR027417">
    <property type="entry name" value="P-loop_NTPase"/>
</dbReference>
<evidence type="ECO:0000313" key="11">
    <source>
        <dbReference type="Proteomes" id="UP000034883"/>
    </source>
</evidence>
<evidence type="ECO:0000256" key="3">
    <source>
        <dbReference type="ARBA" id="ARBA00023015"/>
    </source>
</evidence>
<evidence type="ECO:0000256" key="7">
    <source>
        <dbReference type="PROSITE-ProRule" id="PRU00169"/>
    </source>
</evidence>
<keyword evidence="2" id="KW-0067">ATP-binding</keyword>
<sequence>MLVVDDETHARDALAEILAEEGYETATAADGLEALRLMEELRPDVVLTDLKMPSLDGLGLLDRGKAEYPETSFVVMTAFGTIDTAVEAIRRGAENYVTKPLDVGTVTALLARAMDKAKLAREASELRERLHETYDFSRILGEHPSMRRLTQVIAQVAPSRATVLIHGESGTGKELIAAAIHENSKRKSGPFVRLNCAALAESLLESELFGHEKGSFTGAMARRKGRFEQADGGTLFLDEISEVPKPLQVKLLRFLQEREFERVGGNETIRVDVRVVAATNRDLKQCVQDGTFREDLYYRLDVVRVDVPPLRARRSDIPILAHHFLHRFAKENERALEGFGDEAMKALLAHAWPGNVRELENAIERAVVLAPGKRIEREHLPMPTPAAEAGSVGAFVPGMTLAEIERIAILQTLDACEGSTGKAAEMLGISRRKIQYRLKEWGMGGDVEDSD</sequence>
<dbReference type="PRINTS" id="PR01590">
    <property type="entry name" value="HTHFIS"/>
</dbReference>
<dbReference type="GO" id="GO:0005524">
    <property type="term" value="F:ATP binding"/>
    <property type="evidence" value="ECO:0007669"/>
    <property type="project" value="UniProtKB-KW"/>
</dbReference>
<feature type="domain" description="Response regulatory" evidence="9">
    <location>
        <begin position="1"/>
        <end position="114"/>
    </location>
</feature>
<dbReference type="Gene3D" id="1.10.8.60">
    <property type="match status" value="1"/>
</dbReference>
<dbReference type="InterPro" id="IPR058031">
    <property type="entry name" value="AAA_lid_NorR"/>
</dbReference>
<dbReference type="Proteomes" id="UP000034883">
    <property type="component" value="Chromosome"/>
</dbReference>
<dbReference type="Gene3D" id="1.10.10.60">
    <property type="entry name" value="Homeodomain-like"/>
    <property type="match status" value="1"/>
</dbReference>
<proteinExistence type="predicted"/>
<dbReference type="KEGG" id="samy:DB32_005661"/>
<dbReference type="InterPro" id="IPR025943">
    <property type="entry name" value="Sigma_54_int_dom_ATP-bd_2"/>
</dbReference>
<dbReference type="Gene3D" id="3.40.50.2300">
    <property type="match status" value="1"/>
</dbReference>
<evidence type="ECO:0000313" key="10">
    <source>
        <dbReference type="EMBL" id="AKF08512.1"/>
    </source>
</evidence>
<dbReference type="GO" id="GO:0000160">
    <property type="term" value="P:phosphorelay signal transduction system"/>
    <property type="evidence" value="ECO:0007669"/>
    <property type="project" value="InterPro"/>
</dbReference>
<evidence type="ECO:0000256" key="1">
    <source>
        <dbReference type="ARBA" id="ARBA00022741"/>
    </source>
</evidence>
<evidence type="ECO:0000256" key="4">
    <source>
        <dbReference type="ARBA" id="ARBA00023125"/>
    </source>
</evidence>
<dbReference type="SUPFAM" id="SSF46689">
    <property type="entry name" value="Homeodomain-like"/>
    <property type="match status" value="1"/>
</dbReference>
<dbReference type="SUPFAM" id="SSF52540">
    <property type="entry name" value="P-loop containing nucleoside triphosphate hydrolases"/>
    <property type="match status" value="1"/>
</dbReference>
<keyword evidence="3" id="KW-0805">Transcription regulation</keyword>
<reference evidence="10 11" key="1">
    <citation type="submission" date="2015-03" db="EMBL/GenBank/DDBJ databases">
        <title>Genome assembly of Sandaracinus amylolyticus DSM 53668.</title>
        <authorList>
            <person name="Sharma G."/>
            <person name="Subramanian S."/>
        </authorList>
    </citation>
    <scope>NUCLEOTIDE SEQUENCE [LARGE SCALE GENOMIC DNA]</scope>
    <source>
        <strain evidence="10 11">DSM 53668</strain>
    </source>
</reference>
<dbReference type="Pfam" id="PF00158">
    <property type="entry name" value="Sigma54_activat"/>
    <property type="match status" value="1"/>
</dbReference>
<feature type="domain" description="Sigma-54 factor interaction" evidence="8">
    <location>
        <begin position="139"/>
        <end position="368"/>
    </location>
</feature>
<dbReference type="EMBL" id="CP011125">
    <property type="protein sequence ID" value="AKF08512.1"/>
    <property type="molecule type" value="Genomic_DNA"/>
</dbReference>
<dbReference type="InterPro" id="IPR009057">
    <property type="entry name" value="Homeodomain-like_sf"/>
</dbReference>
<evidence type="ECO:0000259" key="8">
    <source>
        <dbReference type="PROSITE" id="PS50045"/>
    </source>
</evidence>
<dbReference type="InterPro" id="IPR025944">
    <property type="entry name" value="Sigma_54_int_dom_CS"/>
</dbReference>
<dbReference type="Pfam" id="PF00072">
    <property type="entry name" value="Response_reg"/>
    <property type="match status" value="1"/>
</dbReference>
<dbReference type="FunFam" id="1.10.8.60:FF:000014">
    <property type="entry name" value="DNA-binding transcriptional regulator NtrC"/>
    <property type="match status" value="1"/>
</dbReference>
<dbReference type="Pfam" id="PF02954">
    <property type="entry name" value="HTH_8"/>
    <property type="match status" value="1"/>
</dbReference>
<dbReference type="SMART" id="SM00448">
    <property type="entry name" value="REC"/>
    <property type="match status" value="1"/>
</dbReference>
<name>A0A0F6W669_9BACT</name>
<keyword evidence="11" id="KW-1185">Reference proteome</keyword>
<evidence type="ECO:0000256" key="6">
    <source>
        <dbReference type="ARBA" id="ARBA00023163"/>
    </source>
</evidence>
<keyword evidence="4" id="KW-0238">DNA-binding</keyword>
<dbReference type="PROSITE" id="PS50110">
    <property type="entry name" value="RESPONSE_REGULATORY"/>
    <property type="match status" value="1"/>
</dbReference>
<dbReference type="SMART" id="SM00382">
    <property type="entry name" value="AAA"/>
    <property type="match status" value="1"/>
</dbReference>
<accession>A0A0F6W669</accession>
<dbReference type="Pfam" id="PF25601">
    <property type="entry name" value="AAA_lid_14"/>
    <property type="match status" value="1"/>
</dbReference>
<dbReference type="PROSITE" id="PS00688">
    <property type="entry name" value="SIGMA54_INTERACT_3"/>
    <property type="match status" value="1"/>
</dbReference>
<evidence type="ECO:0000259" key="9">
    <source>
        <dbReference type="PROSITE" id="PS50110"/>
    </source>
</evidence>
<dbReference type="InterPro" id="IPR025662">
    <property type="entry name" value="Sigma_54_int_dom_ATP-bd_1"/>
</dbReference>
<dbReference type="GO" id="GO:0006355">
    <property type="term" value="P:regulation of DNA-templated transcription"/>
    <property type="evidence" value="ECO:0007669"/>
    <property type="project" value="InterPro"/>
</dbReference>
<dbReference type="FunFam" id="3.40.50.300:FF:000006">
    <property type="entry name" value="DNA-binding transcriptional regulator NtrC"/>
    <property type="match status" value="1"/>
</dbReference>
<keyword evidence="6" id="KW-0804">Transcription</keyword>
<keyword evidence="7" id="KW-0597">Phosphoprotein</keyword>
<dbReference type="Gene3D" id="3.40.50.300">
    <property type="entry name" value="P-loop containing nucleotide triphosphate hydrolases"/>
    <property type="match status" value="1"/>
</dbReference>
<dbReference type="InterPro" id="IPR001789">
    <property type="entry name" value="Sig_transdc_resp-reg_receiver"/>
</dbReference>
<keyword evidence="5" id="KW-0010">Activator</keyword>
<dbReference type="STRING" id="927083.DB32_005661"/>
<dbReference type="InterPro" id="IPR002078">
    <property type="entry name" value="Sigma_54_int"/>
</dbReference>
<gene>
    <name evidence="10" type="ORF">DB32_005661</name>
</gene>
<dbReference type="InterPro" id="IPR003593">
    <property type="entry name" value="AAA+_ATPase"/>
</dbReference>
<dbReference type="InterPro" id="IPR002197">
    <property type="entry name" value="HTH_Fis"/>
</dbReference>
<evidence type="ECO:0000256" key="2">
    <source>
        <dbReference type="ARBA" id="ARBA00022840"/>
    </source>
</evidence>